<evidence type="ECO:0000313" key="1">
    <source>
        <dbReference type="EMBL" id="CAF3478212.1"/>
    </source>
</evidence>
<accession>A0A818FPH5</accession>
<protein>
    <submittedName>
        <fullName evidence="1">Uncharacterized protein</fullName>
    </submittedName>
</protein>
<dbReference type="Proteomes" id="UP000663872">
    <property type="component" value="Unassembled WGS sequence"/>
</dbReference>
<dbReference type="EMBL" id="CAJNYD010003167">
    <property type="protein sequence ID" value="CAF3482721.1"/>
    <property type="molecule type" value="Genomic_DNA"/>
</dbReference>
<gene>
    <name evidence="1" type="ORF">GRG538_LOCUS16153</name>
    <name evidence="2" type="ORF">LUA448_LOCUS24124</name>
</gene>
<evidence type="ECO:0000313" key="3">
    <source>
        <dbReference type="Proteomes" id="UP000663872"/>
    </source>
</evidence>
<dbReference type="EMBL" id="CAJNYT010002581">
    <property type="protein sequence ID" value="CAF3478212.1"/>
    <property type="molecule type" value="Genomic_DNA"/>
</dbReference>
<reference evidence="1" key="1">
    <citation type="submission" date="2021-02" db="EMBL/GenBank/DDBJ databases">
        <authorList>
            <person name="Nowell W R."/>
        </authorList>
    </citation>
    <scope>NUCLEOTIDE SEQUENCE</scope>
</reference>
<organism evidence="1 3">
    <name type="scientific">Rotaria socialis</name>
    <dbReference type="NCBI Taxonomy" id="392032"/>
    <lineage>
        <taxon>Eukaryota</taxon>
        <taxon>Metazoa</taxon>
        <taxon>Spiralia</taxon>
        <taxon>Gnathifera</taxon>
        <taxon>Rotifera</taxon>
        <taxon>Eurotatoria</taxon>
        <taxon>Bdelloidea</taxon>
        <taxon>Philodinida</taxon>
        <taxon>Philodinidae</taxon>
        <taxon>Rotaria</taxon>
    </lineage>
</organism>
<comment type="caution">
    <text evidence="1">The sequence shown here is derived from an EMBL/GenBank/DDBJ whole genome shotgun (WGS) entry which is preliminary data.</text>
</comment>
<sequence length="106" mass="12383">MKNETIFFRNFCITRYQECLCNYIFNYVKNIKHLSILSSSVDDYPALLLDNLPPMTVTSSIFTKLCINENDFDDCLALVDGHLKQLTSVIVQLNHIHQWTSRSYNM</sequence>
<dbReference type="Proteomes" id="UP000663833">
    <property type="component" value="Unassembled WGS sequence"/>
</dbReference>
<proteinExistence type="predicted"/>
<evidence type="ECO:0000313" key="2">
    <source>
        <dbReference type="EMBL" id="CAF3482721.1"/>
    </source>
</evidence>
<name>A0A818FPH5_9BILA</name>
<dbReference type="AlphaFoldDB" id="A0A818FPH5"/>